<evidence type="ECO:0000313" key="1">
    <source>
        <dbReference type="Proteomes" id="UP000790787"/>
    </source>
</evidence>
<proteinExistence type="predicted"/>
<organism evidence="1 2">
    <name type="scientific">Nicotiana tabacum</name>
    <name type="common">Common tobacco</name>
    <dbReference type="NCBI Taxonomy" id="4097"/>
    <lineage>
        <taxon>Eukaryota</taxon>
        <taxon>Viridiplantae</taxon>
        <taxon>Streptophyta</taxon>
        <taxon>Embryophyta</taxon>
        <taxon>Tracheophyta</taxon>
        <taxon>Spermatophyta</taxon>
        <taxon>Magnoliopsida</taxon>
        <taxon>eudicotyledons</taxon>
        <taxon>Gunneridae</taxon>
        <taxon>Pentapetalae</taxon>
        <taxon>asterids</taxon>
        <taxon>lamiids</taxon>
        <taxon>Solanales</taxon>
        <taxon>Solanaceae</taxon>
        <taxon>Nicotianoideae</taxon>
        <taxon>Nicotianeae</taxon>
        <taxon>Nicotiana</taxon>
    </lineage>
</organism>
<dbReference type="Proteomes" id="UP000790787">
    <property type="component" value="Chromosome 13"/>
</dbReference>
<gene>
    <name evidence="2" type="primary">LOC142168231</name>
</gene>
<sequence length="168" mass="18657">MNTTADAKTSAEAWTKFQMAFANKSATRILSLHDKLSKARRDSRLVAEYLQFIKSIAEELSLCGSPVSDVDLIVHILSGVGPKFRDIAAVVRARDTVISFDELQDKLLAHELYLKQIDPTFDTAPITTNHVRKGTNTKSSFQQWQGNSGKTNQSFQSDHESIGFPVNS</sequence>
<keyword evidence="1" id="KW-1185">Reference proteome</keyword>
<reference evidence="2" key="2">
    <citation type="submission" date="2025-08" db="UniProtKB">
        <authorList>
            <consortium name="RefSeq"/>
        </authorList>
    </citation>
    <scope>IDENTIFICATION</scope>
    <source>
        <tissue evidence="2">Leaf</tissue>
    </source>
</reference>
<evidence type="ECO:0000313" key="2">
    <source>
        <dbReference type="RefSeq" id="XP_075084990.1"/>
    </source>
</evidence>
<accession>A0AC58SJ49</accession>
<dbReference type="RefSeq" id="XP_075084990.1">
    <property type="nucleotide sequence ID" value="XM_075228889.1"/>
</dbReference>
<reference evidence="1" key="1">
    <citation type="journal article" date="2014" name="Nat. Commun.">
        <title>The tobacco genome sequence and its comparison with those of tomato and potato.</title>
        <authorList>
            <person name="Sierro N."/>
            <person name="Battey J.N."/>
            <person name="Ouadi S."/>
            <person name="Bakaher N."/>
            <person name="Bovet L."/>
            <person name="Willig A."/>
            <person name="Goepfert S."/>
            <person name="Peitsch M.C."/>
            <person name="Ivanov N.V."/>
        </authorList>
    </citation>
    <scope>NUCLEOTIDE SEQUENCE [LARGE SCALE GENOMIC DNA]</scope>
</reference>
<name>A0AC58SJ49_TOBAC</name>
<protein>
    <submittedName>
        <fullName evidence="2">Uncharacterized protein LOC142168231</fullName>
    </submittedName>
</protein>